<dbReference type="AlphaFoldDB" id="A0A811V5W7"/>
<comment type="caution">
    <text evidence="3">The sequence shown here is derived from an EMBL/GenBank/DDBJ whole genome shotgun (WGS) entry which is preliminary data.</text>
</comment>
<feature type="compositionally biased region" description="Low complexity" evidence="1">
    <location>
        <begin position="454"/>
        <end position="473"/>
    </location>
</feature>
<feature type="chain" id="PRO_5033045820" evidence="2">
    <location>
        <begin position="28"/>
        <end position="514"/>
    </location>
</feature>
<feature type="region of interest" description="Disordered" evidence="1">
    <location>
        <begin position="274"/>
        <end position="398"/>
    </location>
</feature>
<proteinExistence type="predicted"/>
<feature type="region of interest" description="Disordered" evidence="1">
    <location>
        <begin position="208"/>
        <end position="243"/>
    </location>
</feature>
<evidence type="ECO:0000313" key="3">
    <source>
        <dbReference type="EMBL" id="CAD7004953.1"/>
    </source>
</evidence>
<name>A0A811V5W7_CERCA</name>
<feature type="compositionally biased region" description="Low complexity" evidence="1">
    <location>
        <begin position="343"/>
        <end position="398"/>
    </location>
</feature>
<feature type="compositionally biased region" description="Low complexity" evidence="1">
    <location>
        <begin position="146"/>
        <end position="157"/>
    </location>
</feature>
<gene>
    <name evidence="3" type="ORF">CCAP1982_LOCUS13332</name>
</gene>
<keyword evidence="2" id="KW-0732">Signal</keyword>
<dbReference type="EMBL" id="CAJHJT010000034">
    <property type="protein sequence ID" value="CAD7004953.1"/>
    <property type="molecule type" value="Genomic_DNA"/>
</dbReference>
<sequence length="514" mass="54836">MTSSFISSLALLFAAGCLISLLQLCNSAHPEYPGVIELVGYSNRRARTHYIPPAGDSPTLAPPPAKIQADIETVKANIEKYNKLLTLDTKNLPESQKDMLERIVERVARLKESLDIDESERLRASTRPVESVSTDSGSDIASPFGTDTTTEASTNAEAETDPTLVLDETTLLQLQTSMDELAAAQAAVTAQTSAVPRDIPTTTEYNYNAASDELEQTESATDSNEKEDTTENLLSAGGGMGNDYPTTTVDPLTDATDSDDQFVAARSNNNIAAASIKAEPEDGSGGLTTIGSQRTLTTSGKLTKTRATKRPGSGGITKTGHAPKRGQKPGTTASVHRHTVSNKQKLATTTTQPLQQTYHHQQQQQQHPLQLQQTHLPKQPQQLQYSKPQQTASSQLPLSASSPLYQAHKVSVSPPATQSTDKTSAAAAAAAAAAASAASTASIASLASAYSSTPVTTTLSNNNNYGTGSNVNNDMDYEPQVNTSALIDSLNHAREEFYQQKQSLNNKDKENEKF</sequence>
<feature type="region of interest" description="Disordered" evidence="1">
    <location>
        <begin position="120"/>
        <end position="164"/>
    </location>
</feature>
<dbReference type="Proteomes" id="UP000606786">
    <property type="component" value="Unassembled WGS sequence"/>
</dbReference>
<evidence type="ECO:0000256" key="2">
    <source>
        <dbReference type="SAM" id="SignalP"/>
    </source>
</evidence>
<dbReference type="OrthoDB" id="6413868at2759"/>
<reference evidence="3" key="1">
    <citation type="submission" date="2020-11" db="EMBL/GenBank/DDBJ databases">
        <authorList>
            <person name="Whitehead M."/>
        </authorList>
    </citation>
    <scope>NUCLEOTIDE SEQUENCE</scope>
    <source>
        <strain evidence="3">EGII</strain>
    </source>
</reference>
<feature type="compositionally biased region" description="Polar residues" evidence="1">
    <location>
        <begin position="289"/>
        <end position="302"/>
    </location>
</feature>
<accession>A0A811V5W7</accession>
<keyword evidence="4" id="KW-1185">Reference proteome</keyword>
<feature type="region of interest" description="Disordered" evidence="1">
    <location>
        <begin position="454"/>
        <end position="480"/>
    </location>
</feature>
<organism evidence="3 4">
    <name type="scientific">Ceratitis capitata</name>
    <name type="common">Mediterranean fruit fly</name>
    <name type="synonym">Tephritis capitata</name>
    <dbReference type="NCBI Taxonomy" id="7213"/>
    <lineage>
        <taxon>Eukaryota</taxon>
        <taxon>Metazoa</taxon>
        <taxon>Ecdysozoa</taxon>
        <taxon>Arthropoda</taxon>
        <taxon>Hexapoda</taxon>
        <taxon>Insecta</taxon>
        <taxon>Pterygota</taxon>
        <taxon>Neoptera</taxon>
        <taxon>Endopterygota</taxon>
        <taxon>Diptera</taxon>
        <taxon>Brachycera</taxon>
        <taxon>Muscomorpha</taxon>
        <taxon>Tephritoidea</taxon>
        <taxon>Tephritidae</taxon>
        <taxon>Ceratitis</taxon>
        <taxon>Ceratitis</taxon>
    </lineage>
</organism>
<evidence type="ECO:0000313" key="4">
    <source>
        <dbReference type="Proteomes" id="UP000606786"/>
    </source>
</evidence>
<evidence type="ECO:0000256" key="1">
    <source>
        <dbReference type="SAM" id="MobiDB-lite"/>
    </source>
</evidence>
<protein>
    <submittedName>
        <fullName evidence="3">(Mediterranean fruit fly) hypothetical protein</fullName>
    </submittedName>
</protein>
<feature type="signal peptide" evidence="2">
    <location>
        <begin position="1"/>
        <end position="27"/>
    </location>
</feature>